<dbReference type="KEGG" id="kphy:AOZ06_13030"/>
<dbReference type="KEGG" id="kphy:AOZ06_12710"/>
<dbReference type="EMBL" id="CP012752">
    <property type="protein sequence ID" value="ALG07653.1"/>
    <property type="molecule type" value="Genomic_DNA"/>
</dbReference>
<keyword evidence="1" id="KW-1133">Transmembrane helix</keyword>
<gene>
    <name evidence="2" type="ORF">AOZ06_12710</name>
    <name evidence="3" type="ORF">AOZ06_13030</name>
</gene>
<sequence>MSPRAFVAAAGGALVVVGLLLLAVFGVSATAEVENPYSGVERAQTWECGTVLAPDRPADPMKWSPEQETACVDAFSTRQAWGWLLGGMGLLALVGSVAIRTQSRRVGKPAVGGGELG</sequence>
<dbReference type="AlphaFoldDB" id="A0A0N9HW06"/>
<dbReference type="STRING" id="860235.AOZ06_12710"/>
<feature type="transmembrane region" description="Helical" evidence="1">
    <location>
        <begin position="80"/>
        <end position="99"/>
    </location>
</feature>
<protein>
    <submittedName>
        <fullName evidence="3">Uncharacterized protein</fullName>
    </submittedName>
</protein>
<keyword evidence="1" id="KW-0472">Membrane</keyword>
<evidence type="ECO:0000256" key="1">
    <source>
        <dbReference type="SAM" id="Phobius"/>
    </source>
</evidence>
<reference evidence="3 4" key="1">
    <citation type="submission" date="2015-07" db="EMBL/GenBank/DDBJ databases">
        <title>Genome sequencing of Kibdelosporangium phytohabitans.</title>
        <authorList>
            <person name="Qin S."/>
            <person name="Xing K."/>
        </authorList>
    </citation>
    <scope>NUCLEOTIDE SEQUENCE [LARGE SCALE GENOMIC DNA]</scope>
    <source>
        <strain evidence="3 4">KLBMP1111</strain>
    </source>
</reference>
<keyword evidence="1" id="KW-0812">Transmembrane</keyword>
<proteinExistence type="predicted"/>
<keyword evidence="4" id="KW-1185">Reference proteome</keyword>
<evidence type="ECO:0000313" key="2">
    <source>
        <dbReference type="EMBL" id="ALG07653.1"/>
    </source>
</evidence>
<name>A0A0N9HW06_9PSEU</name>
<organism evidence="3 4">
    <name type="scientific">Kibdelosporangium phytohabitans</name>
    <dbReference type="NCBI Taxonomy" id="860235"/>
    <lineage>
        <taxon>Bacteria</taxon>
        <taxon>Bacillati</taxon>
        <taxon>Actinomycetota</taxon>
        <taxon>Actinomycetes</taxon>
        <taxon>Pseudonocardiales</taxon>
        <taxon>Pseudonocardiaceae</taxon>
        <taxon>Kibdelosporangium</taxon>
    </lineage>
</organism>
<evidence type="ECO:0000313" key="4">
    <source>
        <dbReference type="Proteomes" id="UP000063699"/>
    </source>
</evidence>
<evidence type="ECO:0000313" key="3">
    <source>
        <dbReference type="EMBL" id="ALG07709.1"/>
    </source>
</evidence>
<dbReference type="RefSeq" id="WP_054289619.1">
    <property type="nucleotide sequence ID" value="NZ_CP012752.1"/>
</dbReference>
<accession>A0A0N9HW06</accession>
<dbReference type="Proteomes" id="UP000063699">
    <property type="component" value="Chromosome"/>
</dbReference>
<dbReference type="EMBL" id="CP012752">
    <property type="protein sequence ID" value="ALG07709.1"/>
    <property type="molecule type" value="Genomic_DNA"/>
</dbReference>